<dbReference type="InterPro" id="IPR013766">
    <property type="entry name" value="Thioredoxin_domain"/>
</dbReference>
<dbReference type="AlphaFoldDB" id="A0A0A2MFP5"/>
<dbReference type="SMART" id="SM00450">
    <property type="entry name" value="RHOD"/>
    <property type="match status" value="1"/>
</dbReference>
<gene>
    <name evidence="8" type="ORF">Q764_04145</name>
</gene>
<dbReference type="InterPro" id="IPR036249">
    <property type="entry name" value="Thioredoxin-like_sf"/>
</dbReference>
<dbReference type="eggNOG" id="COG0607">
    <property type="taxonomic scope" value="Bacteria"/>
</dbReference>
<dbReference type="GO" id="GO:0015035">
    <property type="term" value="F:protein-disulfide reductase activity"/>
    <property type="evidence" value="ECO:0007669"/>
    <property type="project" value="TreeGrafter"/>
</dbReference>
<organism evidence="8 9">
    <name type="scientific">Flavobacterium suncheonense GH29-5 = DSM 17707</name>
    <dbReference type="NCBI Taxonomy" id="1121899"/>
    <lineage>
        <taxon>Bacteria</taxon>
        <taxon>Pseudomonadati</taxon>
        <taxon>Bacteroidota</taxon>
        <taxon>Flavobacteriia</taxon>
        <taxon>Flavobacteriales</taxon>
        <taxon>Flavobacteriaceae</taxon>
        <taxon>Flavobacterium</taxon>
    </lineage>
</organism>
<evidence type="ECO:0000256" key="4">
    <source>
        <dbReference type="ARBA" id="ARBA00023284"/>
    </source>
</evidence>
<evidence type="ECO:0000313" key="8">
    <source>
        <dbReference type="EMBL" id="KGO90253.1"/>
    </source>
</evidence>
<name>A0A0A2MFP5_9FLAO</name>
<dbReference type="Pfam" id="PF00581">
    <property type="entry name" value="Rhodanese"/>
    <property type="match status" value="1"/>
</dbReference>
<evidence type="ECO:0000256" key="1">
    <source>
        <dbReference type="ARBA" id="ARBA00022448"/>
    </source>
</evidence>
<evidence type="ECO:0000313" key="9">
    <source>
        <dbReference type="Proteomes" id="UP000030121"/>
    </source>
</evidence>
<dbReference type="GO" id="GO:0005737">
    <property type="term" value="C:cytoplasm"/>
    <property type="evidence" value="ECO:0007669"/>
    <property type="project" value="TreeGrafter"/>
</dbReference>
<keyword evidence="1" id="KW-0813">Transport</keyword>
<proteinExistence type="predicted"/>
<dbReference type="PANTHER" id="PTHR45663:SF11">
    <property type="entry name" value="GEO12009P1"/>
    <property type="match status" value="1"/>
</dbReference>
<dbReference type="Gene3D" id="3.40.30.10">
    <property type="entry name" value="Glutaredoxin"/>
    <property type="match status" value="1"/>
</dbReference>
<dbReference type="PRINTS" id="PR00421">
    <property type="entry name" value="THIOREDOXIN"/>
</dbReference>
<dbReference type="PANTHER" id="PTHR45663">
    <property type="entry name" value="GEO12009P1"/>
    <property type="match status" value="1"/>
</dbReference>
<keyword evidence="5" id="KW-0732">Signal</keyword>
<dbReference type="InterPro" id="IPR001763">
    <property type="entry name" value="Rhodanese-like_dom"/>
</dbReference>
<dbReference type="SUPFAM" id="SSF52833">
    <property type="entry name" value="Thioredoxin-like"/>
    <property type="match status" value="1"/>
</dbReference>
<sequence>MKALRIIVLAAASLFFSNCSKGQNVVTVPVTEFETKLKTVENAQLIDVRTPDEFSEGALANAKNIDWNGNNFESEANKLDKSKPVFVYCLVGGRSKKAAYKLHEMGFTEVYDMEGGYIKWSATHPSAEKAAEKGMTKSEYEKLIASDKVVVIDFYAEWCGPCKKMTPYLLKMEKEYAGKAKIVRVDADKNKALFNGLGYQELPVVIVFKDGKEVWKKNGFVSEAELKAQL</sequence>
<dbReference type="STRING" id="1121899.GCA_000430025_00205"/>
<keyword evidence="3" id="KW-1015">Disulfide bond</keyword>
<evidence type="ECO:0000256" key="2">
    <source>
        <dbReference type="ARBA" id="ARBA00022982"/>
    </source>
</evidence>
<evidence type="ECO:0000256" key="3">
    <source>
        <dbReference type="ARBA" id="ARBA00023157"/>
    </source>
</evidence>
<evidence type="ECO:0000259" key="6">
    <source>
        <dbReference type="PROSITE" id="PS50206"/>
    </source>
</evidence>
<dbReference type="OrthoDB" id="9808735at2"/>
<dbReference type="SUPFAM" id="SSF52821">
    <property type="entry name" value="Rhodanese/Cell cycle control phosphatase"/>
    <property type="match status" value="1"/>
</dbReference>
<dbReference type="Gene3D" id="3.40.250.10">
    <property type="entry name" value="Rhodanese-like domain"/>
    <property type="match status" value="1"/>
</dbReference>
<dbReference type="CDD" id="cd02947">
    <property type="entry name" value="TRX_family"/>
    <property type="match status" value="1"/>
</dbReference>
<dbReference type="eggNOG" id="COG0526">
    <property type="taxonomic scope" value="Bacteria"/>
</dbReference>
<dbReference type="PROSITE" id="PS50206">
    <property type="entry name" value="RHODANESE_3"/>
    <property type="match status" value="1"/>
</dbReference>
<dbReference type="InterPro" id="IPR036873">
    <property type="entry name" value="Rhodanese-like_dom_sf"/>
</dbReference>
<keyword evidence="4" id="KW-0676">Redox-active center</keyword>
<dbReference type="Proteomes" id="UP000030121">
    <property type="component" value="Unassembled WGS sequence"/>
</dbReference>
<evidence type="ECO:0000256" key="5">
    <source>
        <dbReference type="SAM" id="SignalP"/>
    </source>
</evidence>
<evidence type="ECO:0000259" key="7">
    <source>
        <dbReference type="PROSITE" id="PS51352"/>
    </source>
</evidence>
<dbReference type="CDD" id="cd00158">
    <property type="entry name" value="RHOD"/>
    <property type="match status" value="1"/>
</dbReference>
<accession>A0A0A2MFP5</accession>
<feature type="chain" id="PRO_5002003143" evidence="5">
    <location>
        <begin position="23"/>
        <end position="230"/>
    </location>
</feature>
<keyword evidence="2" id="KW-0249">Electron transport</keyword>
<keyword evidence="9" id="KW-1185">Reference proteome</keyword>
<feature type="domain" description="Thioredoxin" evidence="7">
    <location>
        <begin position="118"/>
        <end position="230"/>
    </location>
</feature>
<reference evidence="8 9" key="1">
    <citation type="submission" date="2013-09" db="EMBL/GenBank/DDBJ databases">
        <authorList>
            <person name="Zeng Z."/>
            <person name="Chen C."/>
        </authorList>
    </citation>
    <scope>NUCLEOTIDE SEQUENCE [LARGE SCALE GENOMIC DNA]</scope>
    <source>
        <strain evidence="8 9">GH29-5</strain>
    </source>
</reference>
<comment type="caution">
    <text evidence="8">The sequence shown here is derived from an EMBL/GenBank/DDBJ whole genome shotgun (WGS) entry which is preliminary data.</text>
</comment>
<dbReference type="RefSeq" id="WP_026981237.1">
    <property type="nucleotide sequence ID" value="NZ_JRLW01000003.1"/>
</dbReference>
<protein>
    <submittedName>
        <fullName evidence="8">Thioredoxin</fullName>
    </submittedName>
</protein>
<dbReference type="InterPro" id="IPR017937">
    <property type="entry name" value="Thioredoxin_CS"/>
</dbReference>
<dbReference type="PROSITE" id="PS51352">
    <property type="entry name" value="THIOREDOXIN_2"/>
    <property type="match status" value="1"/>
</dbReference>
<feature type="signal peptide" evidence="5">
    <location>
        <begin position="1"/>
        <end position="22"/>
    </location>
</feature>
<feature type="domain" description="Rhodanese" evidence="6">
    <location>
        <begin position="39"/>
        <end position="129"/>
    </location>
</feature>
<dbReference type="EMBL" id="JRLW01000003">
    <property type="protein sequence ID" value="KGO90253.1"/>
    <property type="molecule type" value="Genomic_DNA"/>
</dbReference>
<dbReference type="PROSITE" id="PS00194">
    <property type="entry name" value="THIOREDOXIN_1"/>
    <property type="match status" value="1"/>
</dbReference>
<dbReference type="Pfam" id="PF00085">
    <property type="entry name" value="Thioredoxin"/>
    <property type="match status" value="1"/>
</dbReference>